<dbReference type="Proteomes" id="UP001272183">
    <property type="component" value="Unassembled WGS sequence"/>
</dbReference>
<evidence type="ECO:0008006" key="3">
    <source>
        <dbReference type="Google" id="ProtNLM"/>
    </source>
</evidence>
<proteinExistence type="predicted"/>
<protein>
    <recommendedName>
        <fullName evidence="3">Transposase</fullName>
    </recommendedName>
</protein>
<evidence type="ECO:0000313" key="2">
    <source>
        <dbReference type="Proteomes" id="UP001272183"/>
    </source>
</evidence>
<dbReference type="AlphaFoldDB" id="A0AAW9CLS7"/>
<evidence type="ECO:0000313" key="1">
    <source>
        <dbReference type="EMBL" id="MDW7546825.1"/>
    </source>
</evidence>
<name>A0AAW9CLS7_BIFLN</name>
<organism evidence="1 2">
    <name type="scientific">Bifidobacterium longum</name>
    <dbReference type="NCBI Taxonomy" id="216816"/>
    <lineage>
        <taxon>Bacteria</taxon>
        <taxon>Bacillati</taxon>
        <taxon>Actinomycetota</taxon>
        <taxon>Actinomycetes</taxon>
        <taxon>Bifidobacteriales</taxon>
        <taxon>Bifidobacteriaceae</taxon>
        <taxon>Bifidobacterium</taxon>
    </lineage>
</organism>
<dbReference type="EMBL" id="JAWUDL010000016">
    <property type="protein sequence ID" value="MDW7546825.1"/>
    <property type="molecule type" value="Genomic_DNA"/>
</dbReference>
<sequence>MSLRKLSESQWNLLMAHYGEPETREQWGGTVPNSFEAASANAARAAARTGCFAVDDAAGAGGRAA</sequence>
<dbReference type="RefSeq" id="WP_318749206.1">
    <property type="nucleotide sequence ID" value="NZ_JAWUDL010000016.1"/>
</dbReference>
<comment type="caution">
    <text evidence="1">The sequence shown here is derived from an EMBL/GenBank/DDBJ whole genome shotgun (WGS) entry which is preliminary data.</text>
</comment>
<gene>
    <name evidence="1" type="ORF">SCX10_08340</name>
</gene>
<accession>A0AAW9CLS7</accession>
<reference evidence="1" key="1">
    <citation type="submission" date="2023-10" db="EMBL/GenBank/DDBJ databases">
        <title>Supernatant from a Refined Defined Microbial Community Protects Mice from Clostridioides difficile Infection.</title>
        <authorList>
            <person name="Douchant K."/>
            <person name="He S.-M."/>
            <person name="Noordhof C."/>
            <person name="Greenlaw J."/>
            <person name="Schroeter K."/>
            <person name="Vancuren S.J."/>
            <person name="Sjaarda C."/>
            <person name="Allen-Vercoe E."/>
            <person name="Gloor G.B."/>
            <person name="Vanner S.J."/>
            <person name="Petrof E.O."/>
            <person name="Sheth P.M."/>
            <person name="Guzman M."/>
        </authorList>
    </citation>
    <scope>NUCLEOTIDE SEQUENCE</scope>
    <source>
        <strain evidence="1">16-6-I_4_FM</strain>
    </source>
</reference>